<gene>
    <name evidence="1" type="ORF">LCGC14_2776550</name>
</gene>
<name>A0A0F8ZGI0_9ZZZZ</name>
<sequence>MEARAVLTKYGTAFLPLFNEIDSVVKNAVKEGIALKEVFKTIFA</sequence>
<proteinExistence type="predicted"/>
<organism evidence="1">
    <name type="scientific">marine sediment metagenome</name>
    <dbReference type="NCBI Taxonomy" id="412755"/>
    <lineage>
        <taxon>unclassified sequences</taxon>
        <taxon>metagenomes</taxon>
        <taxon>ecological metagenomes</taxon>
    </lineage>
</organism>
<reference evidence="1" key="1">
    <citation type="journal article" date="2015" name="Nature">
        <title>Complex archaea that bridge the gap between prokaryotes and eukaryotes.</title>
        <authorList>
            <person name="Spang A."/>
            <person name="Saw J.H."/>
            <person name="Jorgensen S.L."/>
            <person name="Zaremba-Niedzwiedzka K."/>
            <person name="Martijn J."/>
            <person name="Lind A.E."/>
            <person name="van Eijk R."/>
            <person name="Schleper C."/>
            <person name="Guy L."/>
            <person name="Ettema T.J."/>
        </authorList>
    </citation>
    <scope>NUCLEOTIDE SEQUENCE</scope>
</reference>
<protein>
    <submittedName>
        <fullName evidence="1">Uncharacterized protein</fullName>
    </submittedName>
</protein>
<comment type="caution">
    <text evidence="1">The sequence shown here is derived from an EMBL/GenBank/DDBJ whole genome shotgun (WGS) entry which is preliminary data.</text>
</comment>
<evidence type="ECO:0000313" key="1">
    <source>
        <dbReference type="EMBL" id="KKK85115.1"/>
    </source>
</evidence>
<dbReference type="AlphaFoldDB" id="A0A0F8ZGI0"/>
<dbReference type="EMBL" id="LAZR01051460">
    <property type="protein sequence ID" value="KKK85115.1"/>
    <property type="molecule type" value="Genomic_DNA"/>
</dbReference>
<accession>A0A0F8ZGI0</accession>